<organism evidence="2 3">
    <name type="scientific">Pelobates cultripes</name>
    <name type="common">Western spadefoot toad</name>
    <dbReference type="NCBI Taxonomy" id="61616"/>
    <lineage>
        <taxon>Eukaryota</taxon>
        <taxon>Metazoa</taxon>
        <taxon>Chordata</taxon>
        <taxon>Craniata</taxon>
        <taxon>Vertebrata</taxon>
        <taxon>Euteleostomi</taxon>
        <taxon>Amphibia</taxon>
        <taxon>Batrachia</taxon>
        <taxon>Anura</taxon>
        <taxon>Pelobatoidea</taxon>
        <taxon>Pelobatidae</taxon>
        <taxon>Pelobates</taxon>
    </lineage>
</organism>
<dbReference type="AlphaFoldDB" id="A0AAD1VMM8"/>
<accession>A0AAD1VMM8</accession>
<dbReference type="Proteomes" id="UP001295444">
    <property type="component" value="Chromosome 01"/>
</dbReference>
<dbReference type="EMBL" id="OW240912">
    <property type="protein sequence ID" value="CAH2220355.1"/>
    <property type="molecule type" value="Genomic_DNA"/>
</dbReference>
<keyword evidence="3" id="KW-1185">Reference proteome</keyword>
<proteinExistence type="predicted"/>
<feature type="region of interest" description="Disordered" evidence="1">
    <location>
        <begin position="70"/>
        <end position="90"/>
    </location>
</feature>
<reference evidence="2" key="1">
    <citation type="submission" date="2022-03" db="EMBL/GenBank/DDBJ databases">
        <authorList>
            <person name="Alioto T."/>
            <person name="Alioto T."/>
            <person name="Gomez Garrido J."/>
        </authorList>
    </citation>
    <scope>NUCLEOTIDE SEQUENCE</scope>
</reference>
<sequence length="90" mass="9821">MEAPPFLGSVGKDTPYCICQDFACSGSDERIHSAASLPVSYLGRLPIRKMAAVNTEVTWGMTPRHSDCLNGPQVRRSTPLGRSYPIGLRK</sequence>
<evidence type="ECO:0000313" key="2">
    <source>
        <dbReference type="EMBL" id="CAH2220355.1"/>
    </source>
</evidence>
<protein>
    <submittedName>
        <fullName evidence="2">Uncharacterized protein</fullName>
    </submittedName>
</protein>
<gene>
    <name evidence="2" type="ORF">PECUL_23A035534</name>
</gene>
<evidence type="ECO:0000313" key="3">
    <source>
        <dbReference type="Proteomes" id="UP001295444"/>
    </source>
</evidence>
<name>A0AAD1VMM8_PELCU</name>
<evidence type="ECO:0000256" key="1">
    <source>
        <dbReference type="SAM" id="MobiDB-lite"/>
    </source>
</evidence>